<protein>
    <submittedName>
        <fullName evidence="1">DUF4358 domain-containing protein</fullName>
    </submittedName>
</protein>
<proteinExistence type="predicted"/>
<reference evidence="1 2" key="1">
    <citation type="submission" date="2018-08" db="EMBL/GenBank/DDBJ databases">
        <title>A genome reference for cultivated species of the human gut microbiota.</title>
        <authorList>
            <person name="Zou Y."/>
            <person name="Xue W."/>
            <person name="Luo G."/>
        </authorList>
    </citation>
    <scope>NUCLEOTIDE SEQUENCE [LARGE SCALE GENOMIC DNA]</scope>
    <source>
        <strain evidence="1 2">AM07-24</strain>
    </source>
</reference>
<gene>
    <name evidence="1" type="ORF">DW099_06005</name>
</gene>
<accession>A0A415E2W7</accession>
<dbReference type="Proteomes" id="UP000284841">
    <property type="component" value="Unassembled WGS sequence"/>
</dbReference>
<dbReference type="AlphaFoldDB" id="A0A415E2W7"/>
<evidence type="ECO:0000313" key="2">
    <source>
        <dbReference type="Proteomes" id="UP000284841"/>
    </source>
</evidence>
<dbReference type="EMBL" id="QRMS01000002">
    <property type="protein sequence ID" value="RHJ87970.1"/>
    <property type="molecule type" value="Genomic_DNA"/>
</dbReference>
<dbReference type="InterPro" id="IPR025648">
    <property type="entry name" value="DUF4358"/>
</dbReference>
<dbReference type="Pfam" id="PF14270">
    <property type="entry name" value="DUF4358"/>
    <property type="match status" value="1"/>
</dbReference>
<dbReference type="GeneID" id="83005816"/>
<organism evidence="1 2">
    <name type="scientific">Emergencia timonensis</name>
    <dbReference type="NCBI Taxonomy" id="1776384"/>
    <lineage>
        <taxon>Bacteria</taxon>
        <taxon>Bacillati</taxon>
        <taxon>Bacillota</taxon>
        <taxon>Clostridia</taxon>
        <taxon>Peptostreptococcales</taxon>
        <taxon>Anaerovoracaceae</taxon>
        <taxon>Emergencia</taxon>
    </lineage>
</organism>
<evidence type="ECO:0000313" key="1">
    <source>
        <dbReference type="EMBL" id="RHJ87970.1"/>
    </source>
</evidence>
<dbReference type="OrthoDB" id="1828164at2"/>
<sequence length="153" mass="17427">MMTKKIVFVVVLVGFLAMVYADGNAKDLPMEDIENQLKEKTNIEKMAKCDNRNLMQFFGLDYEQYESHIFYKGKEALSVEEVLVVKAHSKDDLTSVKDAVDARIASQIKTFEGYGPEQVAMLKNAIVTTKGNYLFYCVSKTPEKYEEVFKDAI</sequence>
<dbReference type="STRING" id="1776384.GCA_900086585_03521"/>
<comment type="caution">
    <text evidence="1">The sequence shown here is derived from an EMBL/GenBank/DDBJ whole genome shotgun (WGS) entry which is preliminary data.</text>
</comment>
<keyword evidence="2" id="KW-1185">Reference proteome</keyword>
<name>A0A415E2W7_9FIRM</name>
<dbReference type="RefSeq" id="WP_082907595.1">
    <property type="nucleotide sequence ID" value="NZ_AP025567.1"/>
</dbReference>